<comment type="similarity">
    <text evidence="1 3">Belongs to the short-chain dehydrogenases/reductases (SDR) family.</text>
</comment>
<evidence type="ECO:0000259" key="4">
    <source>
        <dbReference type="SMART" id="SM00822"/>
    </source>
</evidence>
<evidence type="ECO:0000256" key="2">
    <source>
        <dbReference type="ARBA" id="ARBA00023002"/>
    </source>
</evidence>
<dbReference type="InterPro" id="IPR002347">
    <property type="entry name" value="SDR_fam"/>
</dbReference>
<name>A0A1Q5PAQ0_9BACT</name>
<dbReference type="Pfam" id="PF00106">
    <property type="entry name" value="adh_short"/>
    <property type="match status" value="1"/>
</dbReference>
<dbReference type="InterPro" id="IPR020904">
    <property type="entry name" value="Sc_DH/Rdtase_CS"/>
</dbReference>
<dbReference type="PRINTS" id="PR00081">
    <property type="entry name" value="GDHRDH"/>
</dbReference>
<proteinExistence type="inferred from homology"/>
<dbReference type="GO" id="GO:0016491">
    <property type="term" value="F:oxidoreductase activity"/>
    <property type="evidence" value="ECO:0007669"/>
    <property type="project" value="UniProtKB-KW"/>
</dbReference>
<dbReference type="PRINTS" id="PR00080">
    <property type="entry name" value="SDRFAMILY"/>
</dbReference>
<dbReference type="STRING" id="1797110.A3841_01800"/>
<evidence type="ECO:0000256" key="1">
    <source>
        <dbReference type="ARBA" id="ARBA00006484"/>
    </source>
</evidence>
<evidence type="ECO:0000256" key="3">
    <source>
        <dbReference type="RuleBase" id="RU000363"/>
    </source>
</evidence>
<reference evidence="5 6" key="1">
    <citation type="submission" date="2016-03" db="EMBL/GenBank/DDBJ databases">
        <title>Genome sequence of Pontibacter sp. nov., of the family cytophagaceae, isolated from marine sediment of the Yellow Sea, China.</title>
        <authorList>
            <person name="Zhang G."/>
            <person name="Zhang R."/>
        </authorList>
    </citation>
    <scope>NUCLEOTIDE SEQUENCE [LARGE SCALE GENOMIC DNA]</scope>
    <source>
        <strain evidence="5 6">S10-8</strain>
    </source>
</reference>
<dbReference type="PANTHER" id="PTHR43669:SF3">
    <property type="entry name" value="ALCOHOL DEHYDROGENASE, PUTATIVE (AFU_ORTHOLOGUE AFUA_3G03445)-RELATED"/>
    <property type="match status" value="1"/>
</dbReference>
<dbReference type="PROSITE" id="PS00061">
    <property type="entry name" value="ADH_SHORT"/>
    <property type="match status" value="1"/>
</dbReference>
<sequence length="233" mass="25348">MELENANILITGGTLGIGYATAKLLIGSGANVAITGRDEKRTMQAAGDLGAMPITADVANPNDVKRTFQAFMEKYGRLDVLINNAGIGLSKPIDALTLDDFENIYRVNVFGAAMMASKAAEVFKKQNHGNIINIGSTAALKGYEGGSVYASSKAALRSMTQTWQNELRRYNVRVMLINPSEVTTAFGQPDRQERGPQTNKLRSEEIAWAIKSALQMDDRGFIPELTVWATNPF</sequence>
<dbReference type="RefSeq" id="WP_073853102.1">
    <property type="nucleotide sequence ID" value="NZ_LVWA01000009.1"/>
</dbReference>
<keyword evidence="2" id="KW-0560">Oxidoreductase</keyword>
<dbReference type="CDD" id="cd05233">
    <property type="entry name" value="SDR_c"/>
    <property type="match status" value="1"/>
</dbReference>
<accession>A0A1Q5PAQ0</accession>
<dbReference type="InterPro" id="IPR057326">
    <property type="entry name" value="KR_dom"/>
</dbReference>
<keyword evidence="6" id="KW-1185">Reference proteome</keyword>
<evidence type="ECO:0000313" key="5">
    <source>
        <dbReference type="EMBL" id="OKL39330.1"/>
    </source>
</evidence>
<dbReference type="PANTHER" id="PTHR43669">
    <property type="entry name" value="5-KETO-D-GLUCONATE 5-REDUCTASE"/>
    <property type="match status" value="1"/>
</dbReference>
<dbReference type="AlphaFoldDB" id="A0A1Q5PAQ0"/>
<dbReference type="Gene3D" id="3.40.50.720">
    <property type="entry name" value="NAD(P)-binding Rossmann-like Domain"/>
    <property type="match status" value="1"/>
</dbReference>
<dbReference type="Proteomes" id="UP000186551">
    <property type="component" value="Unassembled WGS sequence"/>
</dbReference>
<protein>
    <submittedName>
        <fullName evidence="5">Short-chain dehydrogenase</fullName>
    </submittedName>
</protein>
<organism evidence="5 6">
    <name type="scientific">Pontibacter flavimaris</name>
    <dbReference type="NCBI Taxonomy" id="1797110"/>
    <lineage>
        <taxon>Bacteria</taxon>
        <taxon>Pseudomonadati</taxon>
        <taxon>Bacteroidota</taxon>
        <taxon>Cytophagia</taxon>
        <taxon>Cytophagales</taxon>
        <taxon>Hymenobacteraceae</taxon>
        <taxon>Pontibacter</taxon>
    </lineage>
</organism>
<evidence type="ECO:0000313" key="6">
    <source>
        <dbReference type="Proteomes" id="UP000186551"/>
    </source>
</evidence>
<comment type="caution">
    <text evidence="5">The sequence shown here is derived from an EMBL/GenBank/DDBJ whole genome shotgun (WGS) entry which is preliminary data.</text>
</comment>
<gene>
    <name evidence="5" type="ORF">A3841_01800</name>
</gene>
<dbReference type="FunFam" id="3.40.50.720:FF:000084">
    <property type="entry name" value="Short-chain dehydrogenase reductase"/>
    <property type="match status" value="1"/>
</dbReference>
<dbReference type="SMART" id="SM00822">
    <property type="entry name" value="PKS_KR"/>
    <property type="match status" value="1"/>
</dbReference>
<dbReference type="InterPro" id="IPR036291">
    <property type="entry name" value="NAD(P)-bd_dom_sf"/>
</dbReference>
<dbReference type="SUPFAM" id="SSF51735">
    <property type="entry name" value="NAD(P)-binding Rossmann-fold domains"/>
    <property type="match status" value="1"/>
</dbReference>
<dbReference type="EMBL" id="LVWA01000009">
    <property type="protein sequence ID" value="OKL39330.1"/>
    <property type="molecule type" value="Genomic_DNA"/>
</dbReference>
<dbReference type="OrthoDB" id="9788235at2"/>
<feature type="domain" description="Ketoreductase" evidence="4">
    <location>
        <begin position="6"/>
        <end position="180"/>
    </location>
</feature>